<dbReference type="InterPro" id="IPR001683">
    <property type="entry name" value="PX_dom"/>
</dbReference>
<evidence type="ECO:0000256" key="4">
    <source>
        <dbReference type="ARBA" id="ARBA00022448"/>
    </source>
</evidence>
<keyword evidence="9" id="KW-0472">Membrane</keyword>
<accession>A0A369JNV2</accession>
<evidence type="ECO:0000313" key="12">
    <source>
        <dbReference type="EMBL" id="RDB23548.1"/>
    </source>
</evidence>
<dbReference type="InterPro" id="IPR027267">
    <property type="entry name" value="AH/BAR_dom_sf"/>
</dbReference>
<dbReference type="GO" id="GO:0005634">
    <property type="term" value="C:nucleus"/>
    <property type="evidence" value="ECO:0007669"/>
    <property type="project" value="InterPro"/>
</dbReference>
<evidence type="ECO:0000256" key="9">
    <source>
        <dbReference type="ARBA" id="ARBA00023136"/>
    </source>
</evidence>
<feature type="region of interest" description="Disordered" evidence="10">
    <location>
        <begin position="482"/>
        <end position="506"/>
    </location>
</feature>
<protein>
    <recommendedName>
        <fullName evidence="3">Protein BFR2</fullName>
    </recommendedName>
</protein>
<evidence type="ECO:0000256" key="8">
    <source>
        <dbReference type="ARBA" id="ARBA00023121"/>
    </source>
</evidence>
<keyword evidence="4" id="KW-0813">Transport</keyword>
<keyword evidence="5" id="KW-0967">Endosome</keyword>
<comment type="subcellular location">
    <subcellularLocation>
        <location evidence="1">Endosome membrane</location>
        <topology evidence="1">Peripheral membrane protein</topology>
    </subcellularLocation>
</comment>
<feature type="region of interest" description="Disordered" evidence="10">
    <location>
        <begin position="33"/>
        <end position="189"/>
    </location>
</feature>
<dbReference type="SUPFAM" id="SSF64268">
    <property type="entry name" value="PX domain"/>
    <property type="match status" value="1"/>
</dbReference>
<feature type="compositionally biased region" description="Polar residues" evidence="10">
    <location>
        <begin position="569"/>
        <end position="578"/>
    </location>
</feature>
<dbReference type="PROSITE" id="PS50195">
    <property type="entry name" value="PX"/>
    <property type="match status" value="1"/>
</dbReference>
<dbReference type="GO" id="GO:0035091">
    <property type="term" value="F:phosphatidylinositol binding"/>
    <property type="evidence" value="ECO:0007669"/>
    <property type="project" value="InterPro"/>
</dbReference>
<evidence type="ECO:0000256" key="7">
    <source>
        <dbReference type="ARBA" id="ARBA00023006"/>
    </source>
</evidence>
<feature type="compositionally biased region" description="Acidic residues" evidence="10">
    <location>
        <begin position="132"/>
        <end position="150"/>
    </location>
</feature>
<dbReference type="InterPro" id="IPR012617">
    <property type="entry name" value="AATF_C"/>
</dbReference>
<feature type="region of interest" description="Disordered" evidence="10">
    <location>
        <begin position="900"/>
        <end position="958"/>
    </location>
</feature>
<dbReference type="InParanoid" id="A0A369JNV2"/>
<evidence type="ECO:0000256" key="1">
    <source>
        <dbReference type="ARBA" id="ARBA00004481"/>
    </source>
</evidence>
<dbReference type="OrthoDB" id="289314at2759"/>
<feature type="compositionally biased region" description="Polar residues" evidence="10">
    <location>
        <begin position="534"/>
        <end position="559"/>
    </location>
</feature>
<dbReference type="InterPro" id="IPR051079">
    <property type="entry name" value="Sorting_Nexin_Autophagy"/>
</dbReference>
<evidence type="ECO:0000259" key="11">
    <source>
        <dbReference type="PROSITE" id="PS50195"/>
    </source>
</evidence>
<dbReference type="AlphaFoldDB" id="A0A369JNV2"/>
<dbReference type="InterPro" id="IPR036871">
    <property type="entry name" value="PX_dom_sf"/>
</dbReference>
<evidence type="ECO:0000256" key="3">
    <source>
        <dbReference type="ARBA" id="ARBA00013850"/>
    </source>
</evidence>
<dbReference type="Pfam" id="PF08164">
    <property type="entry name" value="TRAUB"/>
    <property type="match status" value="1"/>
</dbReference>
<name>A0A369JNV2_HYPMA</name>
<dbReference type="PANTHER" id="PTHR46979">
    <property type="entry name" value="SORTING NEXIN-41"/>
    <property type="match status" value="1"/>
</dbReference>
<feature type="region of interest" description="Disordered" evidence="10">
    <location>
        <begin position="519"/>
        <end position="579"/>
    </location>
</feature>
<dbReference type="Gene3D" id="1.20.1270.60">
    <property type="entry name" value="Arfaptin homology (AH) domain/BAR domain"/>
    <property type="match status" value="2"/>
</dbReference>
<dbReference type="GO" id="GO:0005829">
    <property type="term" value="C:cytosol"/>
    <property type="evidence" value="ECO:0007669"/>
    <property type="project" value="GOC"/>
</dbReference>
<feature type="compositionally biased region" description="Basic and acidic residues" evidence="10">
    <location>
        <begin position="1055"/>
        <end position="1067"/>
    </location>
</feature>
<dbReference type="Pfam" id="PF00787">
    <property type="entry name" value="PX"/>
    <property type="match status" value="1"/>
</dbReference>
<keyword evidence="13" id="KW-1185">Reference proteome</keyword>
<evidence type="ECO:0000313" key="13">
    <source>
        <dbReference type="Proteomes" id="UP000076154"/>
    </source>
</evidence>
<dbReference type="Proteomes" id="UP000076154">
    <property type="component" value="Unassembled WGS sequence"/>
</dbReference>
<keyword evidence="8" id="KW-0446">Lipid-binding</keyword>
<feature type="compositionally biased region" description="Basic and acidic residues" evidence="10">
    <location>
        <begin position="69"/>
        <end position="83"/>
    </location>
</feature>
<dbReference type="Gene3D" id="3.30.1520.10">
    <property type="entry name" value="Phox-like domain"/>
    <property type="match status" value="1"/>
</dbReference>
<feature type="compositionally biased region" description="Basic and acidic residues" evidence="10">
    <location>
        <begin position="491"/>
        <end position="504"/>
    </location>
</feature>
<dbReference type="GO" id="GO:0006914">
    <property type="term" value="P:autophagy"/>
    <property type="evidence" value="ECO:0007669"/>
    <property type="project" value="UniProtKB-KW"/>
</dbReference>
<feature type="region of interest" description="Disordered" evidence="10">
    <location>
        <begin position="1055"/>
        <end position="1094"/>
    </location>
</feature>
<dbReference type="CDD" id="cd06867">
    <property type="entry name" value="PX_SNX41_42"/>
    <property type="match status" value="1"/>
</dbReference>
<evidence type="ECO:0000256" key="6">
    <source>
        <dbReference type="ARBA" id="ARBA00022927"/>
    </source>
</evidence>
<keyword evidence="6" id="KW-0653">Protein transport</keyword>
<evidence type="ECO:0000256" key="10">
    <source>
        <dbReference type="SAM" id="MobiDB-lite"/>
    </source>
</evidence>
<dbReference type="InterPro" id="IPR044106">
    <property type="entry name" value="PX_Snx41/Atg20"/>
</dbReference>
<dbReference type="EMBL" id="LUEZ02000046">
    <property type="protein sequence ID" value="RDB23548.1"/>
    <property type="molecule type" value="Genomic_DNA"/>
</dbReference>
<dbReference type="GO" id="GO:0015031">
    <property type="term" value="P:protein transport"/>
    <property type="evidence" value="ECO:0007669"/>
    <property type="project" value="UniProtKB-KW"/>
</dbReference>
<sequence length="1094" mass="122404">MAPCKSRAREMATARLSLAQQIALLEEAAPIDLDPEDAHARDIDAQDGPSTDPAAREHYFEVGPSSLRKQHDSISDPKYEGVRKTRRQIMEDEDSGDDEMGSKKEEDSEAGEGSASELGDEDGHRGSSVGVGEEESQEEGPSESEEEEEESRPTKARLQKRSAEDEEEPTDDLSSTMKQKREEDRKKGKAVMRQIALWDSLLDARIRMQKTVTAANRLPAPLDLKAYSALPECQESINKLLKESTALSDELFDLQEYLLETNDAITVPPRKRRKIEADDDQVDYATWLQDATEDLMTLETTYHPHLVQTLAKWSSKIQAVAPSALLPSNRGAFSSKGAQHTKSVLQLIDETLADHSKILARTRVRRTKGARIGASSVEEDGPPTEDPEIFDDTDFYQQLLRDVIDARGNAAGSADDWMAVQKQKRAKKKVDTKASKGRKIRYEVHEKLQNFMVPVPVVGGWHEEQIDELFASLLGKGFETTVAHDDEDDAETRRQQEEQLRETLKGGFKLHRRLDMDTFEDDNPFDQDAEHISSEASSGSKVDLSETSSPPFPTRQLSPLSRPYPSPGSHRQPQTTFKSDFCCPRDRFLHSGDDVEILITDAQKTSLGSSSPYIAYVIRTGNTEAPHRYSEFESLRANLVKLYPTIIIPPIPSKQTIGDYAVKQAKAKEDAAMIARRKRMLQTFLNRIARHPILSNEHVFHRFLDGEVSWTEVLNSPPLSLLPKNILKAPSHNPTDQNASAAYAALPNPSAAHPLRHPDQRFLDSEVFTNKFANHVSGPMEKVTRRVIKRWSDHAQDHADLGAALNGFSLNESGELSGAIEKTGQAADATYMSTSKLLQELEQNWAEPLHEYTQFASIIKKLLAYRHQKHVQYEMTQDALENKREQLEDLEKSEREARRLEDALGRGRVNGARPLHSPTEGEADDLHEGEAPEETPASSPSAYLPPHPGPNPARRAKVPGMGLLNALSYTLHGMMDVDPETARRNGITKTRESISQLEDALHLSAQDLKYSSSTIQADLDRFQRQKVADMREMAISMARSHRDWCKKNLEAWEEAKKEIQKIPEHPNHPPLSQEPASGGPSGARRDSTNTINGR</sequence>
<evidence type="ECO:0000256" key="2">
    <source>
        <dbReference type="ARBA" id="ARBA00010883"/>
    </source>
</evidence>
<keyword evidence="7" id="KW-0072">Autophagy</keyword>
<comment type="caution">
    <text evidence="12">The sequence shown here is derived from an EMBL/GenBank/DDBJ whole genome shotgun (WGS) entry which is preliminary data.</text>
</comment>
<dbReference type="InterPro" id="IPR025160">
    <property type="entry name" value="AATF"/>
</dbReference>
<dbReference type="SMART" id="SM00312">
    <property type="entry name" value="PX"/>
    <property type="match status" value="1"/>
</dbReference>
<gene>
    <name evidence="12" type="primary">SNX41</name>
    <name evidence="12" type="ORF">Hypma_009020</name>
</gene>
<dbReference type="PANTHER" id="PTHR46979:SF2">
    <property type="entry name" value="SORTING NEXIN-41"/>
    <property type="match status" value="1"/>
</dbReference>
<proteinExistence type="inferred from homology"/>
<dbReference type="GO" id="GO:0010008">
    <property type="term" value="C:endosome membrane"/>
    <property type="evidence" value="ECO:0007669"/>
    <property type="project" value="UniProtKB-SubCell"/>
</dbReference>
<organism evidence="12 13">
    <name type="scientific">Hypsizygus marmoreus</name>
    <name type="common">White beech mushroom</name>
    <name type="synonym">Agaricus marmoreus</name>
    <dbReference type="NCBI Taxonomy" id="39966"/>
    <lineage>
        <taxon>Eukaryota</taxon>
        <taxon>Fungi</taxon>
        <taxon>Dikarya</taxon>
        <taxon>Basidiomycota</taxon>
        <taxon>Agaricomycotina</taxon>
        <taxon>Agaricomycetes</taxon>
        <taxon>Agaricomycetidae</taxon>
        <taxon>Agaricales</taxon>
        <taxon>Tricholomatineae</taxon>
        <taxon>Lyophyllaceae</taxon>
        <taxon>Hypsizygus</taxon>
    </lineage>
</organism>
<dbReference type="Pfam" id="PF13339">
    <property type="entry name" value="AATF-Che1"/>
    <property type="match status" value="1"/>
</dbReference>
<dbReference type="STRING" id="39966.A0A369JNV2"/>
<dbReference type="GO" id="GO:0042147">
    <property type="term" value="P:retrograde transport, endosome to Golgi"/>
    <property type="evidence" value="ECO:0007669"/>
    <property type="project" value="InterPro"/>
</dbReference>
<evidence type="ECO:0000256" key="5">
    <source>
        <dbReference type="ARBA" id="ARBA00022753"/>
    </source>
</evidence>
<comment type="similarity">
    <text evidence="2">Belongs to the sorting nexin family.</text>
</comment>
<reference evidence="12" key="1">
    <citation type="submission" date="2018-04" db="EMBL/GenBank/DDBJ databases">
        <title>Whole genome sequencing of Hypsizygus marmoreus.</title>
        <authorList>
            <person name="Choi I.-G."/>
            <person name="Min B."/>
            <person name="Kim J.-G."/>
            <person name="Kim S."/>
            <person name="Oh Y.-L."/>
            <person name="Kong W.-S."/>
            <person name="Park H."/>
            <person name="Jeong J."/>
            <person name="Song E.-S."/>
        </authorList>
    </citation>
    <scope>NUCLEOTIDE SEQUENCE [LARGE SCALE GENOMIC DNA]</scope>
    <source>
        <strain evidence="12">51987-8</strain>
    </source>
</reference>
<feature type="domain" description="PX" evidence="11">
    <location>
        <begin position="591"/>
        <end position="710"/>
    </location>
</feature>